<dbReference type="OrthoDB" id="8855981at2"/>
<protein>
    <submittedName>
        <fullName evidence="2">Uncharacterized protein</fullName>
    </submittedName>
</protein>
<evidence type="ECO:0000313" key="3">
    <source>
        <dbReference type="Proteomes" id="UP000281118"/>
    </source>
</evidence>
<proteinExistence type="predicted"/>
<dbReference type="RefSeq" id="WP_126022070.1">
    <property type="nucleotide sequence ID" value="NZ_JACIFZ010000002.1"/>
</dbReference>
<name>A0A433MJ50_9BURK</name>
<gene>
    <name evidence="2" type="ORF">EJP67_12755</name>
    <name evidence="1" type="ORF">GGD71_001898</name>
</gene>
<evidence type="ECO:0000313" key="4">
    <source>
        <dbReference type="Proteomes" id="UP000524450"/>
    </source>
</evidence>
<dbReference type="EMBL" id="RXFT01000004">
    <property type="protein sequence ID" value="RUR67926.1"/>
    <property type="molecule type" value="Genomic_DNA"/>
</dbReference>
<reference evidence="1 4" key="2">
    <citation type="submission" date="2020-08" db="EMBL/GenBank/DDBJ databases">
        <title>Genomic Encyclopedia of Type Strains, Phase IV (KMG-V): Genome sequencing to study the core and pangenomes of soil and plant-associated prokaryotes.</title>
        <authorList>
            <person name="Whitman W."/>
        </authorList>
    </citation>
    <scope>NUCLEOTIDE SEQUENCE [LARGE SCALE GENOMIC DNA]</scope>
    <source>
        <strain evidence="1 4">34/80</strain>
    </source>
</reference>
<comment type="caution">
    <text evidence="2">The sequence shown here is derived from an EMBL/GenBank/DDBJ whole genome shotgun (WGS) entry which is preliminary data.</text>
</comment>
<organism evidence="2 3">
    <name type="scientific">Variovorax guangxiensis</name>
    <dbReference type="NCBI Taxonomy" id="1775474"/>
    <lineage>
        <taxon>Bacteria</taxon>
        <taxon>Pseudomonadati</taxon>
        <taxon>Pseudomonadota</taxon>
        <taxon>Betaproteobacteria</taxon>
        <taxon>Burkholderiales</taxon>
        <taxon>Comamonadaceae</taxon>
        <taxon>Variovorax</taxon>
    </lineage>
</organism>
<dbReference type="Proteomes" id="UP000524450">
    <property type="component" value="Unassembled WGS sequence"/>
</dbReference>
<reference evidence="2 3" key="1">
    <citation type="submission" date="2018-12" db="EMBL/GenBank/DDBJ databases">
        <title>The genome sequences of Variovorax guangxiensis DSM 27352.</title>
        <authorList>
            <person name="Gao J."/>
            <person name="Sun J."/>
        </authorList>
    </citation>
    <scope>NUCLEOTIDE SEQUENCE [LARGE SCALE GENOMIC DNA]</scope>
    <source>
        <strain evidence="2 3">DSM 27352</strain>
    </source>
</reference>
<dbReference type="EMBL" id="JACIFZ010000002">
    <property type="protein sequence ID" value="MBB4221138.1"/>
    <property type="molecule type" value="Genomic_DNA"/>
</dbReference>
<sequence length="104" mass="12238">MFDHSANREQLYTIRLDGTSLTIRDLMEVRFTFLRLLEQRIGPSSRLVKCYRAWLNQLESGIDSMSESQIANARLWREAWEHASEIATPLLSQPQTTTFRFELF</sequence>
<evidence type="ECO:0000313" key="2">
    <source>
        <dbReference type="EMBL" id="RUR67926.1"/>
    </source>
</evidence>
<evidence type="ECO:0000313" key="1">
    <source>
        <dbReference type="EMBL" id="MBB4221138.1"/>
    </source>
</evidence>
<dbReference type="Proteomes" id="UP000281118">
    <property type="component" value="Unassembled WGS sequence"/>
</dbReference>
<accession>A0A433MJ50</accession>
<dbReference type="AlphaFoldDB" id="A0A433MJ50"/>